<evidence type="ECO:0000313" key="7">
    <source>
        <dbReference type="Proteomes" id="UP000535705"/>
    </source>
</evidence>
<dbReference type="PANTHER" id="PTHR45832">
    <property type="entry name" value="SERINE/THREONINE-PROTEIN KINASE SAMKA-RELATED-RELATED"/>
    <property type="match status" value="1"/>
</dbReference>
<dbReference type="EC" id="2.7.11.1" evidence="2"/>
<dbReference type="InterPro" id="IPR011009">
    <property type="entry name" value="Kinase-like_dom_sf"/>
</dbReference>
<evidence type="ECO:0000313" key="6">
    <source>
        <dbReference type="EMBL" id="NXR84725.1"/>
    </source>
</evidence>
<evidence type="ECO:0000256" key="1">
    <source>
        <dbReference type="ARBA" id="ARBA00008874"/>
    </source>
</evidence>
<dbReference type="GO" id="GO:0004674">
    <property type="term" value="F:protein serine/threonine kinase activity"/>
    <property type="evidence" value="ECO:0007669"/>
    <property type="project" value="UniProtKB-EC"/>
</dbReference>
<keyword evidence="6" id="KW-0808">Transferase</keyword>
<keyword evidence="4" id="KW-0067">ATP-binding</keyword>
<dbReference type="EMBL" id="VWYP01060576">
    <property type="protein sequence ID" value="NXR84725.1"/>
    <property type="molecule type" value="Genomic_DNA"/>
</dbReference>
<dbReference type="PROSITE" id="PS00108">
    <property type="entry name" value="PROTEIN_KINASE_ST"/>
    <property type="match status" value="1"/>
</dbReference>
<dbReference type="PROSITE" id="PS50011">
    <property type="entry name" value="PROTEIN_KINASE_DOM"/>
    <property type="match status" value="1"/>
</dbReference>
<evidence type="ECO:0000256" key="2">
    <source>
        <dbReference type="ARBA" id="ARBA00012513"/>
    </source>
</evidence>
<dbReference type="SMART" id="SM00220">
    <property type="entry name" value="S_TKc"/>
    <property type="match status" value="1"/>
</dbReference>
<reference evidence="6 7" key="1">
    <citation type="submission" date="2019-09" db="EMBL/GenBank/DDBJ databases">
        <title>Bird 10,000 Genomes (B10K) Project - Family phase.</title>
        <authorList>
            <person name="Zhang G."/>
        </authorList>
    </citation>
    <scope>NUCLEOTIDE SEQUENCE [LARGE SCALE GENOMIC DNA]</scope>
    <source>
        <strain evidence="6">B10K-DU-002-42</strain>
        <tissue evidence="6">Muscle</tissue>
    </source>
</reference>
<name>A0A7L2PKQ7_PYCJO</name>
<feature type="domain" description="Protein kinase" evidence="5">
    <location>
        <begin position="1"/>
        <end position="111"/>
    </location>
</feature>
<accession>A0A7L2PKQ7</accession>
<comment type="caution">
    <text evidence="6">The sequence shown here is derived from an EMBL/GenBank/DDBJ whole genome shotgun (WGS) entry which is preliminary data.</text>
</comment>
<dbReference type="Gene3D" id="3.30.200.20">
    <property type="entry name" value="Phosphorylase Kinase, domain 1"/>
    <property type="match status" value="1"/>
</dbReference>
<gene>
    <name evidence="6" type="primary">Pak1_2</name>
    <name evidence="6" type="ORF">PYCJOC_R08205</name>
</gene>
<evidence type="ECO:0000256" key="4">
    <source>
        <dbReference type="ARBA" id="ARBA00022840"/>
    </source>
</evidence>
<dbReference type="SUPFAM" id="SSF56112">
    <property type="entry name" value="Protein kinase-like (PK-like)"/>
    <property type="match status" value="1"/>
</dbReference>
<feature type="non-terminal residue" evidence="6">
    <location>
        <position position="1"/>
    </location>
</feature>
<evidence type="ECO:0000259" key="5">
    <source>
        <dbReference type="PROSITE" id="PS50011"/>
    </source>
</evidence>
<organism evidence="6 7">
    <name type="scientific">Pycnonotus jocosus</name>
    <name type="common">Red-whiskered bulbul</name>
    <name type="synonym">Lanius jocosus</name>
    <dbReference type="NCBI Taxonomy" id="182897"/>
    <lineage>
        <taxon>Eukaryota</taxon>
        <taxon>Metazoa</taxon>
        <taxon>Chordata</taxon>
        <taxon>Craniata</taxon>
        <taxon>Vertebrata</taxon>
        <taxon>Euteleostomi</taxon>
        <taxon>Archelosauria</taxon>
        <taxon>Archosauria</taxon>
        <taxon>Dinosauria</taxon>
        <taxon>Saurischia</taxon>
        <taxon>Theropoda</taxon>
        <taxon>Coelurosauria</taxon>
        <taxon>Aves</taxon>
        <taxon>Neognathae</taxon>
        <taxon>Neoaves</taxon>
        <taxon>Telluraves</taxon>
        <taxon>Australaves</taxon>
        <taxon>Passeriformes</taxon>
        <taxon>Sylvioidea</taxon>
        <taxon>Pycnonotidae</taxon>
        <taxon>Pycnonotus</taxon>
    </lineage>
</organism>
<sequence length="111" mass="12312">VAIKHLDLQHQGCKEVLKEIVVLRKYKNPNIVTYLESYLVDEAVLLVLEYMDGGSLAEVVSKKSMDVGHIATVCRECLQGLAFLHANQVIHRDIKSSNILLGRDGAVKLGE</sequence>
<dbReference type="Proteomes" id="UP000535705">
    <property type="component" value="Unassembled WGS sequence"/>
</dbReference>
<dbReference type="GO" id="GO:0005524">
    <property type="term" value="F:ATP binding"/>
    <property type="evidence" value="ECO:0007669"/>
    <property type="project" value="UniProtKB-KW"/>
</dbReference>
<evidence type="ECO:0000256" key="3">
    <source>
        <dbReference type="ARBA" id="ARBA00022741"/>
    </source>
</evidence>
<dbReference type="Pfam" id="PF00069">
    <property type="entry name" value="Pkinase"/>
    <property type="match status" value="1"/>
</dbReference>
<dbReference type="InterPro" id="IPR000719">
    <property type="entry name" value="Prot_kinase_dom"/>
</dbReference>
<comment type="similarity">
    <text evidence="1">Belongs to the protein kinase superfamily. STE Ser/Thr protein kinase family. STE20 subfamily.</text>
</comment>
<keyword evidence="6" id="KW-0418">Kinase</keyword>
<protein>
    <recommendedName>
        <fullName evidence="2">non-specific serine/threonine protein kinase</fullName>
        <ecNumber evidence="2">2.7.11.1</ecNumber>
    </recommendedName>
</protein>
<dbReference type="InterPro" id="IPR051931">
    <property type="entry name" value="PAK3-like"/>
</dbReference>
<dbReference type="Gene3D" id="1.10.510.10">
    <property type="entry name" value="Transferase(Phosphotransferase) domain 1"/>
    <property type="match status" value="1"/>
</dbReference>
<dbReference type="InterPro" id="IPR008271">
    <property type="entry name" value="Ser/Thr_kinase_AS"/>
</dbReference>
<dbReference type="PANTHER" id="PTHR45832:SF22">
    <property type="entry name" value="SERINE_THREONINE-PROTEIN KINASE SAMKA-RELATED"/>
    <property type="match status" value="1"/>
</dbReference>
<keyword evidence="7" id="KW-1185">Reference proteome</keyword>
<keyword evidence="3" id="KW-0547">Nucleotide-binding</keyword>
<proteinExistence type="inferred from homology"/>
<feature type="non-terminal residue" evidence="6">
    <location>
        <position position="111"/>
    </location>
</feature>
<dbReference type="AlphaFoldDB" id="A0A7L2PKQ7"/>
<dbReference type="OrthoDB" id="2914378at2759"/>